<evidence type="ECO:0000313" key="2">
    <source>
        <dbReference type="EMBL" id="MXV16766.1"/>
    </source>
</evidence>
<dbReference type="Pfam" id="PF08379">
    <property type="entry name" value="Bact_transglu_N"/>
    <property type="match status" value="1"/>
</dbReference>
<dbReference type="AlphaFoldDB" id="A0A7K1Y257"/>
<accession>A0A7K1Y257</accession>
<gene>
    <name evidence="2" type="ORF">GS398_15800</name>
</gene>
<organism evidence="2 3">
    <name type="scientific">Hufsiella ginkgonis</name>
    <dbReference type="NCBI Taxonomy" id="2695274"/>
    <lineage>
        <taxon>Bacteria</taxon>
        <taxon>Pseudomonadati</taxon>
        <taxon>Bacteroidota</taxon>
        <taxon>Sphingobacteriia</taxon>
        <taxon>Sphingobacteriales</taxon>
        <taxon>Sphingobacteriaceae</taxon>
        <taxon>Hufsiella</taxon>
    </lineage>
</organism>
<evidence type="ECO:0000313" key="3">
    <source>
        <dbReference type="Proteomes" id="UP000451233"/>
    </source>
</evidence>
<dbReference type="PANTHER" id="PTHR33490">
    <property type="entry name" value="BLR5614 PROTEIN-RELATED"/>
    <property type="match status" value="1"/>
</dbReference>
<dbReference type="InterPro" id="IPR038765">
    <property type="entry name" value="Papain-like_cys_pep_sf"/>
</dbReference>
<evidence type="ECO:0000259" key="1">
    <source>
        <dbReference type="SMART" id="SM00460"/>
    </source>
</evidence>
<dbReference type="Gene3D" id="3.10.620.30">
    <property type="match status" value="1"/>
</dbReference>
<feature type="domain" description="Transglutaminase-like" evidence="1">
    <location>
        <begin position="170"/>
        <end position="237"/>
    </location>
</feature>
<keyword evidence="3" id="KW-1185">Reference proteome</keyword>
<dbReference type="RefSeq" id="WP_160907740.1">
    <property type="nucleotide sequence ID" value="NZ_WVHS01000003.1"/>
</dbReference>
<dbReference type="EMBL" id="WVHS01000003">
    <property type="protein sequence ID" value="MXV16766.1"/>
    <property type="molecule type" value="Genomic_DNA"/>
</dbReference>
<dbReference type="SMART" id="SM00460">
    <property type="entry name" value="TGc"/>
    <property type="match status" value="1"/>
</dbReference>
<proteinExistence type="predicted"/>
<comment type="caution">
    <text evidence="2">The sequence shown here is derived from an EMBL/GenBank/DDBJ whole genome shotgun (WGS) entry which is preliminary data.</text>
</comment>
<name>A0A7K1Y257_9SPHI</name>
<sequence length="281" mass="31269">MHITIHHRTAYRYDKPVFLTTHLFRLRPSGHSPAQPEAFTLTVTPSNIHFHWQQDVFGNFAARVDFMAPTSEMSVDVTFSTRLPDFNPFNFFTDEYALTYPFGYPETLCKDLFSCLEVNEYGPRLAALVEKARTYQGPTINMMVNITAMIKREVAYTIRLDPGIQTSEQTLAKALGSCRDSAWLLVQLLRHLGLASRFVSGYLVQLSDSGGGDTVDLHAWTEVFLPGTGWLGLDPTSGLFAGNGHIPLACTPRPEDAAPVQGTTDPCESTLVYQSSVTRRS</sequence>
<protein>
    <submittedName>
        <fullName evidence="2">Transglutaminase</fullName>
    </submittedName>
</protein>
<dbReference type="SUPFAM" id="SSF54001">
    <property type="entry name" value="Cysteine proteinases"/>
    <property type="match status" value="1"/>
</dbReference>
<reference evidence="2 3" key="1">
    <citation type="submission" date="2019-11" db="EMBL/GenBank/DDBJ databases">
        <title>Pedobacter sp. HMF7056 Genome sequencing and assembly.</title>
        <authorList>
            <person name="Kang H."/>
            <person name="Kim H."/>
            <person name="Joh K."/>
        </authorList>
    </citation>
    <scope>NUCLEOTIDE SEQUENCE [LARGE SCALE GENOMIC DNA]</scope>
    <source>
        <strain evidence="2 3">HMF7056</strain>
    </source>
</reference>
<dbReference type="InterPro" id="IPR013589">
    <property type="entry name" value="Bac_transglu_N"/>
</dbReference>
<dbReference type="InterPro" id="IPR002931">
    <property type="entry name" value="Transglutaminase-like"/>
</dbReference>
<dbReference type="PANTHER" id="PTHR33490:SF1">
    <property type="entry name" value="SLL1233 PROTEIN"/>
    <property type="match status" value="1"/>
</dbReference>
<dbReference type="Pfam" id="PF01841">
    <property type="entry name" value="Transglut_core"/>
    <property type="match status" value="1"/>
</dbReference>
<dbReference type="Proteomes" id="UP000451233">
    <property type="component" value="Unassembled WGS sequence"/>
</dbReference>